<keyword evidence="2" id="KW-1003">Cell membrane</keyword>
<evidence type="ECO:0000256" key="5">
    <source>
        <dbReference type="ARBA" id="ARBA00022989"/>
    </source>
</evidence>
<comment type="subcellular location">
    <subcellularLocation>
        <location evidence="1">Cell membrane</location>
        <topology evidence="1">Multi-pass membrane protein</topology>
    </subcellularLocation>
</comment>
<dbReference type="GO" id="GO:0005886">
    <property type="term" value="C:plasma membrane"/>
    <property type="evidence" value="ECO:0007669"/>
    <property type="project" value="UniProtKB-SubCell"/>
</dbReference>
<keyword evidence="3" id="KW-0808">Transferase</keyword>
<organism evidence="8">
    <name type="scientific">marine sediment metagenome</name>
    <dbReference type="NCBI Taxonomy" id="412755"/>
    <lineage>
        <taxon>unclassified sequences</taxon>
        <taxon>metagenomes</taxon>
        <taxon>ecological metagenomes</taxon>
    </lineage>
</organism>
<dbReference type="AlphaFoldDB" id="A0A0F9N3F0"/>
<evidence type="ECO:0000256" key="3">
    <source>
        <dbReference type="ARBA" id="ARBA00022679"/>
    </source>
</evidence>
<evidence type="ECO:0000256" key="4">
    <source>
        <dbReference type="ARBA" id="ARBA00022692"/>
    </source>
</evidence>
<evidence type="ECO:0000313" key="8">
    <source>
        <dbReference type="EMBL" id="KKN14120.1"/>
    </source>
</evidence>
<keyword evidence="5 7" id="KW-1133">Transmembrane helix</keyword>
<evidence type="ECO:0000256" key="6">
    <source>
        <dbReference type="ARBA" id="ARBA00023136"/>
    </source>
</evidence>
<protein>
    <recommendedName>
        <fullName evidence="9">Glycosyltransferase RgtA/B/C/D-like domain-containing protein</fullName>
    </recommendedName>
</protein>
<feature type="transmembrane region" description="Helical" evidence="7">
    <location>
        <begin position="398"/>
        <end position="418"/>
    </location>
</feature>
<feature type="transmembrane region" description="Helical" evidence="7">
    <location>
        <begin position="226"/>
        <end position="246"/>
    </location>
</feature>
<dbReference type="EMBL" id="LAZR01003850">
    <property type="protein sequence ID" value="KKN14120.1"/>
    <property type="molecule type" value="Genomic_DNA"/>
</dbReference>
<feature type="transmembrane region" description="Helical" evidence="7">
    <location>
        <begin position="160"/>
        <end position="176"/>
    </location>
</feature>
<feature type="transmembrane region" description="Helical" evidence="7">
    <location>
        <begin position="295"/>
        <end position="315"/>
    </location>
</feature>
<name>A0A0F9N3F0_9ZZZZ</name>
<evidence type="ECO:0000256" key="2">
    <source>
        <dbReference type="ARBA" id="ARBA00022475"/>
    </source>
</evidence>
<keyword evidence="6 7" id="KW-0472">Membrane</keyword>
<feature type="transmembrane region" description="Helical" evidence="7">
    <location>
        <begin position="100"/>
        <end position="124"/>
    </location>
</feature>
<keyword evidence="4 7" id="KW-0812">Transmembrane</keyword>
<reference evidence="8" key="1">
    <citation type="journal article" date="2015" name="Nature">
        <title>Complex archaea that bridge the gap between prokaryotes and eukaryotes.</title>
        <authorList>
            <person name="Spang A."/>
            <person name="Saw J.H."/>
            <person name="Jorgensen S.L."/>
            <person name="Zaremba-Niedzwiedzka K."/>
            <person name="Martijn J."/>
            <person name="Lind A.E."/>
            <person name="van Eijk R."/>
            <person name="Schleper C."/>
            <person name="Guy L."/>
            <person name="Ettema T.J."/>
        </authorList>
    </citation>
    <scope>NUCLEOTIDE SEQUENCE</scope>
</reference>
<dbReference type="Pfam" id="PF09594">
    <property type="entry name" value="GT87"/>
    <property type="match status" value="1"/>
</dbReference>
<accession>A0A0F9N3F0</accession>
<gene>
    <name evidence="8" type="ORF">LCGC14_0999380</name>
</gene>
<dbReference type="InterPro" id="IPR018584">
    <property type="entry name" value="GT87"/>
</dbReference>
<feature type="transmembrane region" description="Helical" evidence="7">
    <location>
        <begin position="345"/>
        <end position="361"/>
    </location>
</feature>
<comment type="caution">
    <text evidence="8">The sequence shown here is derived from an EMBL/GenBank/DDBJ whole genome shotgun (WGS) entry which is preliminary data.</text>
</comment>
<evidence type="ECO:0008006" key="9">
    <source>
        <dbReference type="Google" id="ProtNLM"/>
    </source>
</evidence>
<feature type="transmembrane region" description="Helical" evidence="7">
    <location>
        <begin position="373"/>
        <end position="392"/>
    </location>
</feature>
<evidence type="ECO:0000256" key="7">
    <source>
        <dbReference type="SAM" id="Phobius"/>
    </source>
</evidence>
<evidence type="ECO:0000256" key="1">
    <source>
        <dbReference type="ARBA" id="ARBA00004651"/>
    </source>
</evidence>
<dbReference type="GO" id="GO:0016758">
    <property type="term" value="F:hexosyltransferase activity"/>
    <property type="evidence" value="ECO:0007669"/>
    <property type="project" value="InterPro"/>
</dbReference>
<feature type="transmembrane region" description="Helical" evidence="7">
    <location>
        <begin position="183"/>
        <end position="206"/>
    </location>
</feature>
<sequence length="425" mass="50159">MELNKLTNTLKFSFRELWQQKIFRFAILFNIFYLILSIILTLTVFRNQNDFLVYYEVGEVVLRDINDLYTEPYKWPFRYLPISALYFVPFYLMGFDFGFIVFNLINLILNILICIFLFRIINLVKQKDHEKDNKRVILYISLYMISLPQVFNYILGQINLYITLLMLLSLLIYLKYPEIKWQFGASIILGLSIVIKPITIFMIPFLLVLQIDLKNRKVKFNVFKSLIRLIGIILPLSLNIIMFVIFPQLLKGFLATNFTSSEPSQMNHSFSITKLIINFLYFVGVAEEQVLSIQFYLFLIILIIIALVGFLSLITRKITEHTIIYGYSFGILIMFLSYYDSWDHHLLILTPLLIIILFNLSRKSDITRKFIKPSFFFLSFLDLAFMGLYFAVESYFPFNFASTIFLILIFLGISKFSLNNNSRKK</sequence>
<proteinExistence type="predicted"/>
<feature type="transmembrane region" description="Helical" evidence="7">
    <location>
        <begin position="22"/>
        <end position="45"/>
    </location>
</feature>
<feature type="transmembrane region" description="Helical" evidence="7">
    <location>
        <begin position="322"/>
        <end position="339"/>
    </location>
</feature>